<evidence type="ECO:0000256" key="7">
    <source>
        <dbReference type="ARBA" id="ARBA00022989"/>
    </source>
</evidence>
<evidence type="ECO:0000256" key="3">
    <source>
        <dbReference type="ARBA" id="ARBA00022448"/>
    </source>
</evidence>
<evidence type="ECO:0000256" key="5">
    <source>
        <dbReference type="ARBA" id="ARBA00022856"/>
    </source>
</evidence>
<keyword evidence="3" id="KW-0813">Transport</keyword>
<evidence type="ECO:0000256" key="8">
    <source>
        <dbReference type="ARBA" id="ARBA00023136"/>
    </source>
</evidence>
<dbReference type="EMBL" id="PJQM01002293">
    <property type="protein sequence ID" value="RCH96548.1"/>
    <property type="molecule type" value="Genomic_DNA"/>
</dbReference>
<evidence type="ECO:0000256" key="1">
    <source>
        <dbReference type="ARBA" id="ARBA00004141"/>
    </source>
</evidence>
<evidence type="ECO:0000313" key="10">
    <source>
        <dbReference type="EMBL" id="RCH96548.1"/>
    </source>
</evidence>
<dbReference type="GO" id="GO:0035673">
    <property type="term" value="F:oligopeptide transmembrane transporter activity"/>
    <property type="evidence" value="ECO:0007669"/>
    <property type="project" value="InterPro"/>
</dbReference>
<dbReference type="InterPro" id="IPR004813">
    <property type="entry name" value="OPT"/>
</dbReference>
<feature type="non-terminal residue" evidence="10">
    <location>
        <position position="1"/>
    </location>
</feature>
<dbReference type="GO" id="GO:0015031">
    <property type="term" value="P:protein transport"/>
    <property type="evidence" value="ECO:0007669"/>
    <property type="project" value="UniProtKB-KW"/>
</dbReference>
<dbReference type="OrthoDB" id="9986677at2759"/>
<evidence type="ECO:0000256" key="9">
    <source>
        <dbReference type="SAM" id="Phobius"/>
    </source>
</evidence>
<keyword evidence="7 9" id="KW-1133">Transmembrane helix</keyword>
<accession>A0A367K2Z1</accession>
<comment type="subcellular location">
    <subcellularLocation>
        <location evidence="1">Membrane</location>
        <topology evidence="1">Multi-pass membrane protein</topology>
    </subcellularLocation>
</comment>
<dbReference type="Proteomes" id="UP000253551">
    <property type="component" value="Unassembled WGS sequence"/>
</dbReference>
<name>A0A367K2Z1_RHIST</name>
<evidence type="ECO:0000256" key="2">
    <source>
        <dbReference type="ARBA" id="ARBA00008807"/>
    </source>
</evidence>
<comment type="caution">
    <text evidence="10">The sequence shown here is derived from an EMBL/GenBank/DDBJ whole genome shotgun (WGS) entry which is preliminary data.</text>
</comment>
<keyword evidence="6" id="KW-0653">Protein transport</keyword>
<comment type="similarity">
    <text evidence="2">Belongs to the oligopeptide OPT transporter family.</text>
</comment>
<dbReference type="GO" id="GO:0016020">
    <property type="term" value="C:membrane"/>
    <property type="evidence" value="ECO:0007669"/>
    <property type="project" value="UniProtKB-SubCell"/>
</dbReference>
<sequence length="230" mass="25700">ANMYFKTLGYNTLHQAGVMATDLKIGQYLNIPPRAIFLNQFLGTSIGCIFNYISIIQTQRQVLLDPIGNNIWNGASPQTVNAAAITWGAIGPMHMFGPGTDYYIILWGFVIGFIVPLPFWLLHQYYPSLGFNYVNIPMVLVGLTIVPGSATSWITVSFIITVVSQYYIKRRYRALFIKYNYLVSTALDSGTSLMVFMIAMFLYGGATGTSIPFPTWWGNRAGNIDYIISI</sequence>
<evidence type="ECO:0000313" key="11">
    <source>
        <dbReference type="Proteomes" id="UP000253551"/>
    </source>
</evidence>
<proteinExistence type="inferred from homology"/>
<gene>
    <name evidence="10" type="ORF">CU098_001930</name>
</gene>
<feature type="transmembrane region" description="Helical" evidence="9">
    <location>
        <begin position="179"/>
        <end position="203"/>
    </location>
</feature>
<keyword evidence="8 9" id="KW-0472">Membrane</keyword>
<dbReference type="Pfam" id="PF03169">
    <property type="entry name" value="OPT"/>
    <property type="match status" value="1"/>
</dbReference>
<keyword evidence="5" id="KW-0571">Peptide transport</keyword>
<organism evidence="10 11">
    <name type="scientific">Rhizopus stolonifer</name>
    <name type="common">Rhizopus nigricans</name>
    <dbReference type="NCBI Taxonomy" id="4846"/>
    <lineage>
        <taxon>Eukaryota</taxon>
        <taxon>Fungi</taxon>
        <taxon>Fungi incertae sedis</taxon>
        <taxon>Mucoromycota</taxon>
        <taxon>Mucoromycotina</taxon>
        <taxon>Mucoromycetes</taxon>
        <taxon>Mucorales</taxon>
        <taxon>Mucorineae</taxon>
        <taxon>Rhizopodaceae</taxon>
        <taxon>Rhizopus</taxon>
    </lineage>
</organism>
<feature type="transmembrane region" description="Helical" evidence="9">
    <location>
        <begin position="134"/>
        <end position="167"/>
    </location>
</feature>
<feature type="transmembrane region" description="Helical" evidence="9">
    <location>
        <begin position="102"/>
        <end position="122"/>
    </location>
</feature>
<dbReference type="InterPro" id="IPR004648">
    <property type="entry name" value="Oligpept_transpt"/>
</dbReference>
<dbReference type="AlphaFoldDB" id="A0A367K2Z1"/>
<protein>
    <submittedName>
        <fullName evidence="10">Uncharacterized protein</fullName>
    </submittedName>
</protein>
<keyword evidence="11" id="KW-1185">Reference proteome</keyword>
<evidence type="ECO:0000256" key="6">
    <source>
        <dbReference type="ARBA" id="ARBA00022927"/>
    </source>
</evidence>
<reference evidence="10 11" key="1">
    <citation type="journal article" date="2018" name="G3 (Bethesda)">
        <title>Phylogenetic and Phylogenomic Definition of Rhizopus Species.</title>
        <authorList>
            <person name="Gryganskyi A.P."/>
            <person name="Golan J."/>
            <person name="Dolatabadi S."/>
            <person name="Mondo S."/>
            <person name="Robb S."/>
            <person name="Idnurm A."/>
            <person name="Muszewska A."/>
            <person name="Steczkiewicz K."/>
            <person name="Masonjones S."/>
            <person name="Liao H.L."/>
            <person name="Gajdeczka M.T."/>
            <person name="Anike F."/>
            <person name="Vuek A."/>
            <person name="Anishchenko I.M."/>
            <person name="Voigt K."/>
            <person name="de Hoog G.S."/>
            <person name="Smith M.E."/>
            <person name="Heitman J."/>
            <person name="Vilgalys R."/>
            <person name="Stajich J.E."/>
        </authorList>
    </citation>
    <scope>NUCLEOTIDE SEQUENCE [LARGE SCALE GENOMIC DNA]</scope>
    <source>
        <strain evidence="10 11">LSU 92-RS-03</strain>
    </source>
</reference>
<dbReference type="PANTHER" id="PTHR22601">
    <property type="entry name" value="ISP4 LIKE PROTEIN"/>
    <property type="match status" value="1"/>
</dbReference>
<keyword evidence="4 9" id="KW-0812">Transmembrane</keyword>
<evidence type="ECO:0000256" key="4">
    <source>
        <dbReference type="ARBA" id="ARBA00022692"/>
    </source>
</evidence>